<name>A0A5B7IZP0_PORTR</name>
<protein>
    <submittedName>
        <fullName evidence="2">Uncharacterized protein</fullName>
    </submittedName>
</protein>
<organism evidence="2 3">
    <name type="scientific">Portunus trituberculatus</name>
    <name type="common">Swimming crab</name>
    <name type="synonym">Neptunus trituberculatus</name>
    <dbReference type="NCBI Taxonomy" id="210409"/>
    <lineage>
        <taxon>Eukaryota</taxon>
        <taxon>Metazoa</taxon>
        <taxon>Ecdysozoa</taxon>
        <taxon>Arthropoda</taxon>
        <taxon>Crustacea</taxon>
        <taxon>Multicrustacea</taxon>
        <taxon>Malacostraca</taxon>
        <taxon>Eumalacostraca</taxon>
        <taxon>Eucarida</taxon>
        <taxon>Decapoda</taxon>
        <taxon>Pleocyemata</taxon>
        <taxon>Brachyura</taxon>
        <taxon>Eubrachyura</taxon>
        <taxon>Portunoidea</taxon>
        <taxon>Portunidae</taxon>
        <taxon>Portuninae</taxon>
        <taxon>Portunus</taxon>
    </lineage>
</organism>
<sequence length="76" mass="8564">MNRERKRETLAERANVSTSAGWELRARVRAESASTSGERTCQRKAKVPTERGSLSGIERASGEYEREHFGSRRVPS</sequence>
<gene>
    <name evidence="2" type="ORF">E2C01_082018</name>
</gene>
<evidence type="ECO:0000313" key="2">
    <source>
        <dbReference type="EMBL" id="MPC87166.1"/>
    </source>
</evidence>
<dbReference type="Proteomes" id="UP000324222">
    <property type="component" value="Unassembled WGS sequence"/>
</dbReference>
<comment type="caution">
    <text evidence="2">The sequence shown here is derived from an EMBL/GenBank/DDBJ whole genome shotgun (WGS) entry which is preliminary data.</text>
</comment>
<evidence type="ECO:0000313" key="3">
    <source>
        <dbReference type="Proteomes" id="UP000324222"/>
    </source>
</evidence>
<dbReference type="AlphaFoldDB" id="A0A5B7IZP0"/>
<keyword evidence="3" id="KW-1185">Reference proteome</keyword>
<dbReference type="EMBL" id="VSRR010073688">
    <property type="protein sequence ID" value="MPC87166.1"/>
    <property type="molecule type" value="Genomic_DNA"/>
</dbReference>
<feature type="region of interest" description="Disordered" evidence="1">
    <location>
        <begin position="29"/>
        <end position="76"/>
    </location>
</feature>
<reference evidence="2 3" key="1">
    <citation type="submission" date="2019-05" db="EMBL/GenBank/DDBJ databases">
        <title>Another draft genome of Portunus trituberculatus and its Hox gene families provides insights of decapod evolution.</title>
        <authorList>
            <person name="Jeong J.-H."/>
            <person name="Song I."/>
            <person name="Kim S."/>
            <person name="Choi T."/>
            <person name="Kim D."/>
            <person name="Ryu S."/>
            <person name="Kim W."/>
        </authorList>
    </citation>
    <scope>NUCLEOTIDE SEQUENCE [LARGE SCALE GENOMIC DNA]</scope>
    <source>
        <tissue evidence="2">Muscle</tissue>
    </source>
</reference>
<accession>A0A5B7IZP0</accession>
<evidence type="ECO:0000256" key="1">
    <source>
        <dbReference type="SAM" id="MobiDB-lite"/>
    </source>
</evidence>
<proteinExistence type="predicted"/>
<feature type="compositionally biased region" description="Basic and acidic residues" evidence="1">
    <location>
        <begin position="60"/>
        <end position="70"/>
    </location>
</feature>